<evidence type="ECO:0000313" key="3">
    <source>
        <dbReference type="EMBL" id="RKQ68349.1"/>
    </source>
</evidence>
<proteinExistence type="predicted"/>
<keyword evidence="2" id="KW-0812">Transmembrane</keyword>
<keyword evidence="2" id="KW-1133">Transmembrane helix</keyword>
<dbReference type="AlphaFoldDB" id="A0A420WBE5"/>
<evidence type="ECO:0000313" key="4">
    <source>
        <dbReference type="Proteomes" id="UP000277424"/>
    </source>
</evidence>
<feature type="region of interest" description="Disordered" evidence="1">
    <location>
        <begin position="1"/>
        <end position="26"/>
    </location>
</feature>
<dbReference type="OrthoDB" id="8441710at2"/>
<feature type="transmembrane region" description="Helical" evidence="2">
    <location>
        <begin position="37"/>
        <end position="59"/>
    </location>
</feature>
<dbReference type="Proteomes" id="UP000277424">
    <property type="component" value="Unassembled WGS sequence"/>
</dbReference>
<comment type="caution">
    <text evidence="3">The sequence shown here is derived from an EMBL/GenBank/DDBJ whole genome shotgun (WGS) entry which is preliminary data.</text>
</comment>
<dbReference type="InterPro" id="IPR010664">
    <property type="entry name" value="LipoPS_assembly_LptC-rel"/>
</dbReference>
<dbReference type="Pfam" id="PF06835">
    <property type="entry name" value="LptC"/>
    <property type="match status" value="1"/>
</dbReference>
<keyword evidence="2" id="KW-0472">Membrane</keyword>
<evidence type="ECO:0000256" key="1">
    <source>
        <dbReference type="SAM" id="MobiDB-lite"/>
    </source>
</evidence>
<dbReference type="Gene3D" id="2.60.450.10">
    <property type="entry name" value="Lipopolysaccharide (LPS) transport protein A like domain"/>
    <property type="match status" value="1"/>
</dbReference>
<protein>
    <submittedName>
        <fullName evidence="3">Lipopolysaccharide export system protein LptC</fullName>
    </submittedName>
</protein>
<dbReference type="EMBL" id="RBIG01000003">
    <property type="protein sequence ID" value="RKQ68349.1"/>
    <property type="molecule type" value="Genomic_DNA"/>
</dbReference>
<organism evidence="3 4">
    <name type="scientific">Oceanibaculum indicum</name>
    <dbReference type="NCBI Taxonomy" id="526216"/>
    <lineage>
        <taxon>Bacteria</taxon>
        <taxon>Pseudomonadati</taxon>
        <taxon>Pseudomonadota</taxon>
        <taxon>Alphaproteobacteria</taxon>
        <taxon>Rhodospirillales</taxon>
        <taxon>Oceanibaculaceae</taxon>
        <taxon>Oceanibaculum</taxon>
    </lineage>
</organism>
<gene>
    <name evidence="3" type="ORF">BCL74_2828</name>
</gene>
<accession>A0A420WBE5</accession>
<evidence type="ECO:0000256" key="2">
    <source>
        <dbReference type="SAM" id="Phobius"/>
    </source>
</evidence>
<dbReference type="RefSeq" id="WP_147431077.1">
    <property type="nucleotide sequence ID" value="NZ_RBIG01000003.1"/>
</dbReference>
<sequence length="226" mass="24527">MSSQTHIPQDANADWPAPTPPRSRRARRLPVAGYSRMVFLMKVLLPSIAVVLVGLVIAWPELISDDGRFRLNAVRIDQRDAETLRMVNPRYVGTDDRNQPFNVTADVATQSSGNSNLVTLDHPKADIALQDGSWVALTASDGLYHRDRQSIDLKGAVNIFHDSGYEFRSESALIDLKAGTAAGEQTVTGQGPGGDIEAEGFQILDRGARILFTGKARLVMYPAAGG</sequence>
<reference evidence="3 4" key="1">
    <citation type="submission" date="2018-10" db="EMBL/GenBank/DDBJ databases">
        <title>Comparative analysis of microorganisms from saline springs in Andes Mountain Range, Colombia.</title>
        <authorList>
            <person name="Rubin E."/>
        </authorList>
    </citation>
    <scope>NUCLEOTIDE SEQUENCE [LARGE SCALE GENOMIC DNA]</scope>
    <source>
        <strain evidence="3 4">USBA 36</strain>
    </source>
</reference>
<name>A0A420WBE5_9PROT</name>